<feature type="signal peptide" evidence="1">
    <location>
        <begin position="1"/>
        <end position="18"/>
    </location>
</feature>
<name>A0A397QUA2_9MOLU</name>
<sequence length="338" mass="39432">MKKLVTIFIFLFMAISLAGCELFDEIAGGDTDTIHKSSYEPITGKFVLYEATDQRLNNPDAYFEFNGSKGNFSMKYYENGVLKREGQFNRVVIHQEYIGQIKDNLHFNVKIGNTTEHIGTYTESLDPIDQFRIIEEYTGSDTKFYYSELPYILGTYVREGKEYKEEAKTTQDKDYSIPTVENFTCLLNGKYALDEDTYFYFIYPYKNDYYAKAYFQYFSKDLEKPLEGFAAGRTYTNIGSDTEIIFTYSTQVLMYKAGGKTDESGSLFGYYSIDSNDRLVEHWGNVDYNDGILNSFTFEHLSRTWTDEEMDKWTKDLDYKLPDPIYYEYIGGTYLKVQ</sequence>
<evidence type="ECO:0000313" key="2">
    <source>
        <dbReference type="EMBL" id="RIA65033.1"/>
    </source>
</evidence>
<dbReference type="InParanoid" id="A0A397QUA2"/>
<proteinExistence type="predicted"/>
<dbReference type="AlphaFoldDB" id="A0A397QUA2"/>
<dbReference type="PROSITE" id="PS51257">
    <property type="entry name" value="PROKAR_LIPOPROTEIN"/>
    <property type="match status" value="1"/>
</dbReference>
<protein>
    <recommendedName>
        <fullName evidence="4">DUF4595 domain-containing protein</fullName>
    </recommendedName>
</protein>
<gene>
    <name evidence="2" type="ORF">EI71_01633</name>
</gene>
<evidence type="ECO:0000313" key="3">
    <source>
        <dbReference type="Proteomes" id="UP000266506"/>
    </source>
</evidence>
<comment type="caution">
    <text evidence="2">The sequence shown here is derived from an EMBL/GenBank/DDBJ whole genome shotgun (WGS) entry which is preliminary data.</text>
</comment>
<keyword evidence="1" id="KW-0732">Signal</keyword>
<evidence type="ECO:0000256" key="1">
    <source>
        <dbReference type="SAM" id="SignalP"/>
    </source>
</evidence>
<keyword evidence="3" id="KW-1185">Reference proteome</keyword>
<dbReference type="RefSeq" id="WP_119016726.1">
    <property type="nucleotide sequence ID" value="NZ_QXEV01000024.1"/>
</dbReference>
<accession>A0A397QUA2</accession>
<evidence type="ECO:0008006" key="4">
    <source>
        <dbReference type="Google" id="ProtNLM"/>
    </source>
</evidence>
<feature type="chain" id="PRO_5017343986" description="DUF4595 domain-containing protein" evidence="1">
    <location>
        <begin position="19"/>
        <end position="338"/>
    </location>
</feature>
<dbReference type="Proteomes" id="UP000266506">
    <property type="component" value="Unassembled WGS sequence"/>
</dbReference>
<dbReference type="EMBL" id="QXEV01000024">
    <property type="protein sequence ID" value="RIA65033.1"/>
    <property type="molecule type" value="Genomic_DNA"/>
</dbReference>
<organism evidence="2 3">
    <name type="scientific">Anaeroplasma bactoclasticum</name>
    <dbReference type="NCBI Taxonomy" id="2088"/>
    <lineage>
        <taxon>Bacteria</taxon>
        <taxon>Bacillati</taxon>
        <taxon>Mycoplasmatota</taxon>
        <taxon>Mollicutes</taxon>
        <taxon>Anaeroplasmatales</taxon>
        <taxon>Anaeroplasmataceae</taxon>
        <taxon>Anaeroplasma</taxon>
    </lineage>
</organism>
<reference evidence="2 3" key="1">
    <citation type="submission" date="2018-08" db="EMBL/GenBank/DDBJ databases">
        <title>Genomic Encyclopedia of Archaeal and Bacterial Type Strains, Phase II (KMG-II): from individual species to whole genera.</title>
        <authorList>
            <person name="Goeker M."/>
        </authorList>
    </citation>
    <scope>NUCLEOTIDE SEQUENCE [LARGE SCALE GENOMIC DNA]</scope>
    <source>
        <strain evidence="2 3">ATCC 27112</strain>
    </source>
</reference>